<proteinExistence type="predicted"/>
<evidence type="ECO:0000256" key="3">
    <source>
        <dbReference type="ARBA" id="ARBA00022692"/>
    </source>
</evidence>
<reference evidence="7 8" key="1">
    <citation type="submission" date="2022-03" db="EMBL/GenBank/DDBJ databases">
        <title>Hymenobactersp. isolated from the air.</title>
        <authorList>
            <person name="Won M."/>
            <person name="Kwon S.-W."/>
        </authorList>
    </citation>
    <scope>NUCLEOTIDE SEQUENCE [LARGE SCALE GENOMIC DNA]</scope>
    <source>
        <strain evidence="7 8">KACC 22596</strain>
    </source>
</reference>
<dbReference type="InterPro" id="IPR017039">
    <property type="entry name" value="Virul_fac_BrkB"/>
</dbReference>
<keyword evidence="4 6" id="KW-1133">Transmembrane helix</keyword>
<name>A0ABY4B2G1_9BACT</name>
<dbReference type="RefSeq" id="WP_243508997.1">
    <property type="nucleotide sequence ID" value="NZ_CP094534.1"/>
</dbReference>
<dbReference type="PANTHER" id="PTHR30213">
    <property type="entry name" value="INNER MEMBRANE PROTEIN YHJD"/>
    <property type="match status" value="1"/>
</dbReference>
<feature type="transmembrane region" description="Helical" evidence="6">
    <location>
        <begin position="278"/>
        <end position="307"/>
    </location>
</feature>
<feature type="transmembrane region" description="Helical" evidence="6">
    <location>
        <begin position="249"/>
        <end position="272"/>
    </location>
</feature>
<evidence type="ECO:0000256" key="1">
    <source>
        <dbReference type="ARBA" id="ARBA00004651"/>
    </source>
</evidence>
<feature type="transmembrane region" description="Helical" evidence="6">
    <location>
        <begin position="216"/>
        <end position="237"/>
    </location>
</feature>
<feature type="transmembrane region" description="Helical" evidence="6">
    <location>
        <begin position="129"/>
        <end position="149"/>
    </location>
</feature>
<feature type="transmembrane region" description="Helical" evidence="6">
    <location>
        <begin position="169"/>
        <end position="196"/>
    </location>
</feature>
<keyword evidence="8" id="KW-1185">Reference proteome</keyword>
<feature type="transmembrane region" description="Helical" evidence="6">
    <location>
        <begin position="60"/>
        <end position="85"/>
    </location>
</feature>
<evidence type="ECO:0000256" key="2">
    <source>
        <dbReference type="ARBA" id="ARBA00022475"/>
    </source>
</evidence>
<protein>
    <submittedName>
        <fullName evidence="7">YihY/virulence factor BrkB family protein</fullName>
    </submittedName>
</protein>
<keyword evidence="3 6" id="KW-0812">Transmembrane</keyword>
<dbReference type="Pfam" id="PF03631">
    <property type="entry name" value="Virul_fac_BrkB"/>
    <property type="match status" value="1"/>
</dbReference>
<evidence type="ECO:0000313" key="7">
    <source>
        <dbReference type="EMBL" id="UOE31963.1"/>
    </source>
</evidence>
<evidence type="ECO:0000313" key="8">
    <source>
        <dbReference type="Proteomes" id="UP000831390"/>
    </source>
</evidence>
<dbReference type="PIRSF" id="PIRSF035875">
    <property type="entry name" value="RNase_BN"/>
    <property type="match status" value="1"/>
</dbReference>
<keyword evidence="2" id="KW-1003">Cell membrane</keyword>
<dbReference type="PANTHER" id="PTHR30213:SF0">
    <property type="entry name" value="UPF0761 MEMBRANE PROTEIN YIHY"/>
    <property type="match status" value="1"/>
</dbReference>
<dbReference type="Proteomes" id="UP000831390">
    <property type="component" value="Chromosome"/>
</dbReference>
<keyword evidence="5 6" id="KW-0472">Membrane</keyword>
<sequence length="334" mass="37954">MKAPAAISRARFPDVRKQRTYRRLIVGLKRLRLPGGQASLYDVLDRILHELRLDSLEKRAAYMAFNLTVALFPTIIFLFTLIPFISDYLNIPNLNVDILQYLADFMPPELYAATATTIEDIVNIPHGGLLSFGFVTALVLSSNGIMALLDAFEKKYPWFKHRSYLRKRVIATALTFVLALILLLSIAGIFFGTYMMDALVFYEIVPERFTDLVLTLIRYGSLVGLFLSTTCVIYYFVPPVHDKWPLLSAGAVVATLLIFLVSFLFTLYVRIFNSYNTFYGSIGALVGFMVWLEFVCMTLIIGFEVNVSMDAITGRRRQMMREQLAAQRDMPGKK</sequence>
<dbReference type="EMBL" id="CP094534">
    <property type="protein sequence ID" value="UOE31963.1"/>
    <property type="molecule type" value="Genomic_DNA"/>
</dbReference>
<organism evidence="7 8">
    <name type="scientific">Hymenobacter monticola</name>
    <dbReference type="NCBI Taxonomy" id="1705399"/>
    <lineage>
        <taxon>Bacteria</taxon>
        <taxon>Pseudomonadati</taxon>
        <taxon>Bacteroidota</taxon>
        <taxon>Cytophagia</taxon>
        <taxon>Cytophagales</taxon>
        <taxon>Hymenobacteraceae</taxon>
        <taxon>Hymenobacter</taxon>
    </lineage>
</organism>
<evidence type="ECO:0000256" key="5">
    <source>
        <dbReference type="ARBA" id="ARBA00023136"/>
    </source>
</evidence>
<comment type="subcellular location">
    <subcellularLocation>
        <location evidence="1">Cell membrane</location>
        <topology evidence="1">Multi-pass membrane protein</topology>
    </subcellularLocation>
</comment>
<evidence type="ECO:0000256" key="4">
    <source>
        <dbReference type="ARBA" id="ARBA00022989"/>
    </source>
</evidence>
<evidence type="ECO:0000256" key="6">
    <source>
        <dbReference type="SAM" id="Phobius"/>
    </source>
</evidence>
<accession>A0ABY4B2G1</accession>
<gene>
    <name evidence="7" type="ORF">MTP16_12540</name>
</gene>